<dbReference type="Gene3D" id="3.40.50.1820">
    <property type="entry name" value="alpha/beta hydrolase"/>
    <property type="match status" value="1"/>
</dbReference>
<protein>
    <recommendedName>
        <fullName evidence="3">AB hydrolase-1 domain-containing protein</fullName>
    </recommendedName>
</protein>
<dbReference type="Proteomes" id="UP000664203">
    <property type="component" value="Unassembled WGS sequence"/>
</dbReference>
<dbReference type="PRINTS" id="PR00111">
    <property type="entry name" value="ABHYDROLASE"/>
</dbReference>
<keyword evidence="1" id="KW-0378">Hydrolase</keyword>
<comment type="similarity">
    <text evidence="2">Belongs to the AB hydrolase superfamily. Epoxide hydrolase family.</text>
</comment>
<evidence type="ECO:0000259" key="3">
    <source>
        <dbReference type="Pfam" id="PF00561"/>
    </source>
</evidence>
<dbReference type="InterPro" id="IPR029058">
    <property type="entry name" value="AB_hydrolase_fold"/>
</dbReference>
<reference evidence="4" key="1">
    <citation type="submission" date="2021-03" db="EMBL/GenBank/DDBJ databases">
        <authorList>
            <person name="Tagirdzhanova G."/>
        </authorList>
    </citation>
    <scope>NUCLEOTIDE SEQUENCE</scope>
</reference>
<organism evidence="4 5">
    <name type="scientific">Alectoria fallacina</name>
    <dbReference type="NCBI Taxonomy" id="1903189"/>
    <lineage>
        <taxon>Eukaryota</taxon>
        <taxon>Fungi</taxon>
        <taxon>Dikarya</taxon>
        <taxon>Ascomycota</taxon>
        <taxon>Pezizomycotina</taxon>
        <taxon>Lecanoromycetes</taxon>
        <taxon>OSLEUM clade</taxon>
        <taxon>Lecanoromycetidae</taxon>
        <taxon>Lecanorales</taxon>
        <taxon>Lecanorineae</taxon>
        <taxon>Parmeliaceae</taxon>
        <taxon>Alectoria</taxon>
    </lineage>
</organism>
<evidence type="ECO:0000256" key="2">
    <source>
        <dbReference type="ARBA" id="ARBA00038334"/>
    </source>
</evidence>
<dbReference type="InterPro" id="IPR000073">
    <property type="entry name" value="AB_hydrolase_1"/>
</dbReference>
<dbReference type="InterPro" id="IPR000639">
    <property type="entry name" value="Epox_hydrolase-like"/>
</dbReference>
<dbReference type="SUPFAM" id="SSF53474">
    <property type="entry name" value="alpha/beta-Hydrolases"/>
    <property type="match status" value="1"/>
</dbReference>
<dbReference type="OrthoDB" id="408373at2759"/>
<evidence type="ECO:0000313" key="4">
    <source>
        <dbReference type="EMBL" id="CAF9934159.1"/>
    </source>
</evidence>
<sequence>MLLELGYRVVCPDIMGFGRTEAPQINQASDLAYYSFKRAADDIKELASQLGCETIVLGGHDWGGAIVYRTALWHPKLVSHLFAVCTPYRPPAKTYVPIGSMVETRMPNWGYQIHLASGEVEEHIKSKDEIKQFLNSVYGGRGPNGEAGFTLTKGPLYENLPKLNRTLLMAEDLLEFYAAEYKRNGMHGTLCWYKTREQNFRDELQIEKHTIDIPVLVIEATNDAALPPSLSDGMERFIPNLTRKEVEATHWALWQKPGEANEMIREWLERVEKTKSSL</sequence>
<accession>A0A8H3G061</accession>
<proteinExistence type="inferred from homology"/>
<evidence type="ECO:0000313" key="5">
    <source>
        <dbReference type="Proteomes" id="UP000664203"/>
    </source>
</evidence>
<feature type="domain" description="AB hydrolase-1" evidence="3">
    <location>
        <begin position="3"/>
        <end position="257"/>
    </location>
</feature>
<evidence type="ECO:0000256" key="1">
    <source>
        <dbReference type="ARBA" id="ARBA00022801"/>
    </source>
</evidence>
<dbReference type="Pfam" id="PF00561">
    <property type="entry name" value="Abhydrolase_1"/>
    <property type="match status" value="1"/>
</dbReference>
<dbReference type="GO" id="GO:0016787">
    <property type="term" value="F:hydrolase activity"/>
    <property type="evidence" value="ECO:0007669"/>
    <property type="project" value="UniProtKB-KW"/>
</dbReference>
<gene>
    <name evidence="4" type="ORF">ALECFALPRED_005874</name>
</gene>
<dbReference type="PANTHER" id="PTHR43329">
    <property type="entry name" value="EPOXIDE HYDROLASE"/>
    <property type="match status" value="1"/>
</dbReference>
<keyword evidence="5" id="KW-1185">Reference proteome</keyword>
<name>A0A8H3G061_9LECA</name>
<dbReference type="PRINTS" id="PR00412">
    <property type="entry name" value="EPOXHYDRLASE"/>
</dbReference>
<dbReference type="AlphaFoldDB" id="A0A8H3G061"/>
<dbReference type="EMBL" id="CAJPDR010000370">
    <property type="protein sequence ID" value="CAF9934159.1"/>
    <property type="molecule type" value="Genomic_DNA"/>
</dbReference>
<comment type="caution">
    <text evidence="4">The sequence shown here is derived from an EMBL/GenBank/DDBJ whole genome shotgun (WGS) entry which is preliminary data.</text>
</comment>